<dbReference type="PANTHER" id="PTHR44163">
    <property type="entry name" value="U3 SMALL NUCLEOLAR RNA-ASSOCIATED PROTEIN 4 HOMOLOG"/>
    <property type="match status" value="1"/>
</dbReference>
<proteinExistence type="predicted"/>
<dbReference type="InterPro" id="IPR001680">
    <property type="entry name" value="WD40_rpt"/>
</dbReference>
<dbReference type="SUPFAM" id="SSF101908">
    <property type="entry name" value="Putative isomerase YbhE"/>
    <property type="match status" value="1"/>
</dbReference>
<dbReference type="Gene3D" id="2.130.10.10">
    <property type="entry name" value="YVTN repeat-like/Quinoprotein amine dehydrogenase"/>
    <property type="match status" value="2"/>
</dbReference>
<dbReference type="InterPro" id="IPR036322">
    <property type="entry name" value="WD40_repeat_dom_sf"/>
</dbReference>
<dbReference type="EMBL" id="BPQB01000007">
    <property type="protein sequence ID" value="GJE87795.1"/>
    <property type="molecule type" value="Genomic_DNA"/>
</dbReference>
<evidence type="ECO:0000256" key="1">
    <source>
        <dbReference type="SAM" id="MobiDB-lite"/>
    </source>
</evidence>
<feature type="region of interest" description="Disordered" evidence="1">
    <location>
        <begin position="199"/>
        <end position="223"/>
    </location>
</feature>
<gene>
    <name evidence="2" type="ORF">PsYK624_038780</name>
</gene>
<dbReference type="GO" id="GO:0034455">
    <property type="term" value="C:t-UTP complex"/>
    <property type="evidence" value="ECO:0007669"/>
    <property type="project" value="TreeGrafter"/>
</dbReference>
<dbReference type="SMART" id="SM00320">
    <property type="entry name" value="WD40"/>
    <property type="match status" value="7"/>
</dbReference>
<dbReference type="GO" id="GO:0000462">
    <property type="term" value="P:maturation of SSU-rRNA from tricistronic rRNA transcript (SSU-rRNA, 5.8S rRNA, LSU-rRNA)"/>
    <property type="evidence" value="ECO:0007669"/>
    <property type="project" value="InterPro"/>
</dbReference>
<feature type="region of interest" description="Disordered" evidence="1">
    <location>
        <begin position="620"/>
        <end position="651"/>
    </location>
</feature>
<dbReference type="GO" id="GO:0030686">
    <property type="term" value="C:90S preribosome"/>
    <property type="evidence" value="ECO:0007669"/>
    <property type="project" value="InterPro"/>
</dbReference>
<reference evidence="2 3" key="1">
    <citation type="submission" date="2021-08" db="EMBL/GenBank/DDBJ databases">
        <title>Draft Genome Sequence of Phanerochaete sordida strain YK-624.</title>
        <authorList>
            <person name="Mori T."/>
            <person name="Dohra H."/>
            <person name="Suzuki T."/>
            <person name="Kawagishi H."/>
            <person name="Hirai H."/>
        </authorList>
    </citation>
    <scope>NUCLEOTIDE SEQUENCE [LARGE SCALE GENOMIC DNA]</scope>
    <source>
        <strain evidence="2 3">YK-624</strain>
    </source>
</reference>
<sequence length="869" mass="95033">MVEAKTLSVHRCRFVDFTPAGVTALAFPPLALPSPKGKKAVVRHAIKFANLAVGRANGNIEICEWTGSENDLQAPQAWVVKKTIAGPHPSKVDSLAFTLRNPYEVSPDETPALSDLRLFSTGGGSELAEWDIDRACIRRTIPSQGGSIWCISPNPASTMLAIGCEDGAIRLISVEHDSLQHVRRLDRVKSRILSLAWGPPIPKQTSSTEQSEDTDDDDDDDWKDSWVVAGCSDSSVRRWDVATGRVGEKMGTDKVKGERTLVWSVGVLGDGTIVSGDSLGMVKFWDSRTGTQLQSFQAHGADVLCLTINAEGTAVYTSGVDQKVVEFHSIKTTSTEQSSILSRSSTRWIQSVSRRLHSHDVRALAIWPSYSPLPPSHRRHFPLDVAPVLASGGLDMSVIVTPAALPTSTITKVVNPLDTSQVATFEDSYQRRLAYSSGPYNASAIHLARQARLLLCQRDAGASIWRILPKQAPSYGEDGAEEPAPAAEGGWEPVIDLDLMFTTNIVASAISDDGEWVVVSDWYESKLFHMEKQPNGQLKPKRIRDFASILEPHLPSTPASTGASCFVFAPDSRKLVMASAITSYILVIDLASEKPRVLRRFEHHRMQNIVLGERVVKGRQRNQDAEDVEMQETVEGENAAEEESDEDVDPPKPVIATVTRMAVSPDGQWLATSDDHRRTHVFNLDAVQYHCVLPSFPQLTHALAFDRAAPSTLVLGLADNTLQAYDVEARAFPAWARALAGALPRRFTHLHDPLLGVAFDAPARAGSALFWGATWLCRVQLDAGVAHGHFDKKRRWGAPKPAPRLASGAQDADGAPVFQQDNFKLVTHYRPILFADFIGPAELVVVERPLVDVLAKLPPAFFKPKYGAT</sequence>
<dbReference type="InterPro" id="IPR015943">
    <property type="entry name" value="WD40/YVTN_repeat-like_dom_sf"/>
</dbReference>
<keyword evidence="3" id="KW-1185">Reference proteome</keyword>
<dbReference type="OrthoDB" id="8883818at2759"/>
<dbReference type="PANTHER" id="PTHR44163:SF1">
    <property type="entry name" value="U3 SMALL NUCLEOLAR RNA-ASSOCIATED PROTEIN 4 HOMOLOG"/>
    <property type="match status" value="1"/>
</dbReference>
<dbReference type="GO" id="GO:0003723">
    <property type="term" value="F:RNA binding"/>
    <property type="evidence" value="ECO:0007669"/>
    <property type="project" value="TreeGrafter"/>
</dbReference>
<dbReference type="Pfam" id="PF00400">
    <property type="entry name" value="WD40"/>
    <property type="match status" value="3"/>
</dbReference>
<organism evidence="2 3">
    <name type="scientific">Phanerochaete sordida</name>
    <dbReference type="NCBI Taxonomy" id="48140"/>
    <lineage>
        <taxon>Eukaryota</taxon>
        <taxon>Fungi</taxon>
        <taxon>Dikarya</taxon>
        <taxon>Basidiomycota</taxon>
        <taxon>Agaricomycotina</taxon>
        <taxon>Agaricomycetes</taxon>
        <taxon>Polyporales</taxon>
        <taxon>Phanerochaetaceae</taxon>
        <taxon>Phanerochaete</taxon>
    </lineage>
</organism>
<dbReference type="AlphaFoldDB" id="A0A9P3G586"/>
<dbReference type="InterPro" id="IPR046351">
    <property type="entry name" value="UTP4"/>
</dbReference>
<feature type="compositionally biased region" description="Acidic residues" evidence="1">
    <location>
        <begin position="210"/>
        <end position="222"/>
    </location>
</feature>
<feature type="compositionally biased region" description="Acidic residues" evidence="1">
    <location>
        <begin position="625"/>
        <end position="648"/>
    </location>
</feature>
<dbReference type="SUPFAM" id="SSF50978">
    <property type="entry name" value="WD40 repeat-like"/>
    <property type="match status" value="1"/>
</dbReference>
<accession>A0A9P3G586</accession>
<protein>
    <submittedName>
        <fullName evidence="2">WD40 repeat-like protein</fullName>
    </submittedName>
</protein>
<dbReference type="GO" id="GO:0032040">
    <property type="term" value="C:small-subunit processome"/>
    <property type="evidence" value="ECO:0007669"/>
    <property type="project" value="TreeGrafter"/>
</dbReference>
<evidence type="ECO:0000313" key="2">
    <source>
        <dbReference type="EMBL" id="GJE87795.1"/>
    </source>
</evidence>
<name>A0A9P3G586_9APHY</name>
<comment type="caution">
    <text evidence="2">The sequence shown here is derived from an EMBL/GenBank/DDBJ whole genome shotgun (WGS) entry which is preliminary data.</text>
</comment>
<dbReference type="Proteomes" id="UP000703269">
    <property type="component" value="Unassembled WGS sequence"/>
</dbReference>
<evidence type="ECO:0000313" key="3">
    <source>
        <dbReference type="Proteomes" id="UP000703269"/>
    </source>
</evidence>